<dbReference type="PANTHER" id="PTHR43433:SF5">
    <property type="entry name" value="AB HYDROLASE-1 DOMAIN-CONTAINING PROTEIN"/>
    <property type="match status" value="1"/>
</dbReference>
<name>A0ABW2XWB4_9ACTN</name>
<accession>A0ABW2XWB4</accession>
<dbReference type="Pfam" id="PF00561">
    <property type="entry name" value="Abhydrolase_1"/>
    <property type="match status" value="1"/>
</dbReference>
<dbReference type="InterPro" id="IPR050471">
    <property type="entry name" value="AB_hydrolase"/>
</dbReference>
<dbReference type="Proteomes" id="UP001597063">
    <property type="component" value="Unassembled WGS sequence"/>
</dbReference>
<gene>
    <name evidence="2" type="ORF">ACFQZM_39440</name>
</gene>
<dbReference type="EMBL" id="JBHTGP010000018">
    <property type="protein sequence ID" value="MFD0690617.1"/>
    <property type="molecule type" value="Genomic_DNA"/>
</dbReference>
<dbReference type="InterPro" id="IPR029058">
    <property type="entry name" value="AB_hydrolase_fold"/>
</dbReference>
<organism evidence="2 3">
    <name type="scientific">Actinomadura fibrosa</name>
    <dbReference type="NCBI Taxonomy" id="111802"/>
    <lineage>
        <taxon>Bacteria</taxon>
        <taxon>Bacillati</taxon>
        <taxon>Actinomycetota</taxon>
        <taxon>Actinomycetes</taxon>
        <taxon>Streptosporangiales</taxon>
        <taxon>Thermomonosporaceae</taxon>
        <taxon>Actinomadura</taxon>
    </lineage>
</organism>
<reference evidence="3" key="1">
    <citation type="journal article" date="2019" name="Int. J. Syst. Evol. Microbiol.">
        <title>The Global Catalogue of Microorganisms (GCM) 10K type strain sequencing project: providing services to taxonomists for standard genome sequencing and annotation.</title>
        <authorList>
            <consortium name="The Broad Institute Genomics Platform"/>
            <consortium name="The Broad Institute Genome Sequencing Center for Infectious Disease"/>
            <person name="Wu L."/>
            <person name="Ma J."/>
        </authorList>
    </citation>
    <scope>NUCLEOTIDE SEQUENCE [LARGE SCALE GENOMIC DNA]</scope>
    <source>
        <strain evidence="3">JCM 9371</strain>
    </source>
</reference>
<keyword evidence="2" id="KW-0378">Hydrolase</keyword>
<dbReference type="RefSeq" id="WP_131761895.1">
    <property type="nucleotide sequence ID" value="NZ_CAACUY010000195.1"/>
</dbReference>
<sequence length="258" mass="26578">MPTFTATDGVEIAYRVWECDSDLPLVLLHHGFIADGRTNWEVTGVVAALTAAGRRVAAIDARGHGASGKPHDPARYGEARMAEDVGTLVDLLGEPRYDLAGYSMGAVVSLLAAARDRRVRRLAVGGVGAAVVELGGVDTRVIRAEALRSALLTDDPASITDQGAADFRAFVDAIGGDRTALAAQAASVHDRPIALGAIEAPTLVLAGVDDPLAARPEVLARAIPGATLRTVPGDHLGAVADPAFAKELVAFLNAGPDA</sequence>
<evidence type="ECO:0000259" key="1">
    <source>
        <dbReference type="Pfam" id="PF00561"/>
    </source>
</evidence>
<dbReference type="SUPFAM" id="SSF53474">
    <property type="entry name" value="alpha/beta-Hydrolases"/>
    <property type="match status" value="1"/>
</dbReference>
<dbReference type="Gene3D" id="3.40.50.1820">
    <property type="entry name" value="alpha/beta hydrolase"/>
    <property type="match status" value="1"/>
</dbReference>
<dbReference type="GO" id="GO:0016787">
    <property type="term" value="F:hydrolase activity"/>
    <property type="evidence" value="ECO:0007669"/>
    <property type="project" value="UniProtKB-KW"/>
</dbReference>
<feature type="domain" description="AB hydrolase-1" evidence="1">
    <location>
        <begin position="24"/>
        <end position="123"/>
    </location>
</feature>
<keyword evidence="3" id="KW-1185">Reference proteome</keyword>
<proteinExistence type="predicted"/>
<comment type="caution">
    <text evidence="2">The sequence shown here is derived from an EMBL/GenBank/DDBJ whole genome shotgun (WGS) entry which is preliminary data.</text>
</comment>
<dbReference type="InterPro" id="IPR000073">
    <property type="entry name" value="AB_hydrolase_1"/>
</dbReference>
<protein>
    <submittedName>
        <fullName evidence="2">Alpha/beta fold hydrolase</fullName>
    </submittedName>
</protein>
<evidence type="ECO:0000313" key="3">
    <source>
        <dbReference type="Proteomes" id="UP001597063"/>
    </source>
</evidence>
<dbReference type="PANTHER" id="PTHR43433">
    <property type="entry name" value="HYDROLASE, ALPHA/BETA FOLD FAMILY PROTEIN"/>
    <property type="match status" value="1"/>
</dbReference>
<evidence type="ECO:0000313" key="2">
    <source>
        <dbReference type="EMBL" id="MFD0690617.1"/>
    </source>
</evidence>